<dbReference type="InterPro" id="IPR032514">
    <property type="entry name" value="GtaA_central"/>
</dbReference>
<gene>
    <name evidence="4" type="ORF">L1F29_23470</name>
</gene>
<dbReference type="InterPro" id="IPR033433">
    <property type="entry name" value="GtaA_N"/>
</dbReference>
<evidence type="ECO:0000313" key="4">
    <source>
        <dbReference type="EMBL" id="UVI28393.1"/>
    </source>
</evidence>
<dbReference type="Pfam" id="PF16334">
    <property type="entry name" value="DUF4964"/>
    <property type="match status" value="1"/>
</dbReference>
<evidence type="ECO:0000259" key="2">
    <source>
        <dbReference type="Pfam" id="PF16335"/>
    </source>
</evidence>
<feature type="domain" description="Glutaminase A N-terminal" evidence="3">
    <location>
        <begin position="93"/>
        <end position="325"/>
    </location>
</feature>
<accession>A0ABY5S7U0</accession>
<dbReference type="InterPro" id="IPR008928">
    <property type="entry name" value="6-hairpin_glycosidase_sf"/>
</dbReference>
<evidence type="ECO:0000313" key="5">
    <source>
        <dbReference type="Proteomes" id="UP001057877"/>
    </source>
</evidence>
<reference evidence="4" key="1">
    <citation type="submission" date="2022-01" db="EMBL/GenBank/DDBJ databases">
        <title>Paenibacillus spongiae sp. nov., isolated from marine sponge.</title>
        <authorList>
            <person name="Li Z."/>
            <person name="Zhang M."/>
        </authorList>
    </citation>
    <scope>NUCLEOTIDE SEQUENCE</scope>
    <source>
        <strain evidence="4">PHS-Z3</strain>
    </source>
</reference>
<organism evidence="4 5">
    <name type="scientific">Paenibacillus spongiae</name>
    <dbReference type="NCBI Taxonomy" id="2909671"/>
    <lineage>
        <taxon>Bacteria</taxon>
        <taxon>Bacillati</taxon>
        <taxon>Bacillota</taxon>
        <taxon>Bacilli</taxon>
        <taxon>Bacillales</taxon>
        <taxon>Paenibacillaceae</taxon>
        <taxon>Paenibacillus</taxon>
    </lineage>
</organism>
<keyword evidence="5" id="KW-1185">Reference proteome</keyword>
<feature type="domain" description="Glutaminase A central" evidence="2">
    <location>
        <begin position="333"/>
        <end position="683"/>
    </location>
</feature>
<dbReference type="Pfam" id="PF16335">
    <property type="entry name" value="GtaA_6_Hairpin"/>
    <property type="match status" value="1"/>
</dbReference>
<name>A0ABY5S7U0_9BACL</name>
<feature type="domain" description="DUF4964" evidence="1">
    <location>
        <begin position="2"/>
        <end position="57"/>
    </location>
</feature>
<dbReference type="PANTHER" id="PTHR31987:SF1">
    <property type="entry name" value="GLUTAMINASE A"/>
    <property type="match status" value="1"/>
</dbReference>
<dbReference type="EMBL" id="CP091430">
    <property type="protein sequence ID" value="UVI28393.1"/>
    <property type="molecule type" value="Genomic_DNA"/>
</dbReference>
<dbReference type="InterPro" id="IPR052743">
    <property type="entry name" value="Glutaminase_GtaA"/>
</dbReference>
<dbReference type="RefSeq" id="WP_258384481.1">
    <property type="nucleotide sequence ID" value="NZ_CP091430.1"/>
</dbReference>
<protein>
    <submittedName>
        <fullName evidence="4">DUF4965 domain-containing protein</fullName>
    </submittedName>
</protein>
<sequence>MKLRPPAIPLVTVDPYFNVWSMADKLTDDVTRHWTGKRHAMTGLLSIDGTVWRFMGTAGAGEDTAATEEQADAARTIEEPPALLQTDLNVRPTSTLFTFEGGGIRLTVDFTTPLLLDDLELLSRPVTYASVDVRSIDGADHNVILYWDATGEWAIDTPDQSVVWGRQPLPLEGAADMPYIGSEQQPVLGKTGDDTRIDWGYLYLAANGGGYASVSTAIGSAEELRRQFAASGAIADETSLAMPRAVSDGYPAIAAAIELGAVGIEPKSCLVALAYDDIAAIEYFGRSLPAYWRRNGATIEQTVAEAIRGYAEVKARCTAFDESLVREAQASGGERYADILALAYRQSIAAHKLVEDEDDGILFLSKENFSNGCIGTVDVSYPSVPLYLLYNPEFVKGMMRPIFRYAASADWKFEFAPHDVGQYPKANGQVYGENKLEFQMPIEECGNMLVMAAAVAAAEGSASFAEEHWALLSQWADYLLQHGLDPENQLCTDDFAGHLAHNANLSVKAIVGIAAYAQLCGQTGRTAEQARYGESAAALASQWMDKALDSSDDTDSGLSMKTKLTFDKPGTWSLKYNMVWDSLLGVNLFPQELKEQEVERYIALQNRFGVPLDSRETYTKIDWILWAASLTESPDKFSALIDKVWTFLHESPSRIPVTDWYDTVSGKCIGFRNRSVVGGLFIEMLKRKWRQADKNDLVASTQPGN</sequence>
<evidence type="ECO:0000259" key="1">
    <source>
        <dbReference type="Pfam" id="PF16334"/>
    </source>
</evidence>
<dbReference type="Proteomes" id="UP001057877">
    <property type="component" value="Chromosome"/>
</dbReference>
<dbReference type="Pfam" id="PF17168">
    <property type="entry name" value="DUF5127"/>
    <property type="match status" value="1"/>
</dbReference>
<proteinExistence type="predicted"/>
<evidence type="ECO:0000259" key="3">
    <source>
        <dbReference type="Pfam" id="PF17168"/>
    </source>
</evidence>
<dbReference type="InterPro" id="IPR032515">
    <property type="entry name" value="DUF4964"/>
</dbReference>
<dbReference type="PANTHER" id="PTHR31987">
    <property type="entry name" value="GLUTAMINASE A-RELATED"/>
    <property type="match status" value="1"/>
</dbReference>
<dbReference type="SUPFAM" id="SSF48208">
    <property type="entry name" value="Six-hairpin glycosidases"/>
    <property type="match status" value="1"/>
</dbReference>